<dbReference type="GO" id="GO:0005694">
    <property type="term" value="C:chromosome"/>
    <property type="evidence" value="ECO:0007669"/>
    <property type="project" value="TreeGrafter"/>
</dbReference>
<keyword evidence="2" id="KW-0159">Chromosome partition</keyword>
<evidence type="ECO:0000256" key="5">
    <source>
        <dbReference type="SAM" id="MobiDB-lite"/>
    </source>
</evidence>
<dbReference type="PANTHER" id="PTHR33375:SF1">
    <property type="entry name" value="CHROMOSOME-PARTITIONING PROTEIN PARB-RELATED"/>
    <property type="match status" value="1"/>
</dbReference>
<accession>A0A1I6U1H9</accession>
<feature type="domain" description="ParB-like N-terminal" evidence="6">
    <location>
        <begin position="41"/>
        <end position="133"/>
    </location>
</feature>
<dbReference type="OrthoDB" id="9802051at2"/>
<dbReference type="GO" id="GO:0003677">
    <property type="term" value="F:DNA binding"/>
    <property type="evidence" value="ECO:0007669"/>
    <property type="project" value="UniProtKB-KW"/>
</dbReference>
<dbReference type="CDD" id="cd16393">
    <property type="entry name" value="SPO0J_N"/>
    <property type="match status" value="1"/>
</dbReference>
<dbReference type="InterPro" id="IPR003115">
    <property type="entry name" value="ParB_N"/>
</dbReference>
<dbReference type="FunFam" id="1.10.10.2830:FF:000001">
    <property type="entry name" value="Chromosome partitioning protein ParB"/>
    <property type="match status" value="1"/>
</dbReference>
<reference evidence="8" key="1">
    <citation type="submission" date="2016-10" db="EMBL/GenBank/DDBJ databases">
        <authorList>
            <person name="Varghese N."/>
            <person name="Submissions S."/>
        </authorList>
    </citation>
    <scope>NUCLEOTIDE SEQUENCE [LARGE SCALE GENOMIC DNA]</scope>
    <source>
        <strain evidence="8">DSM 26894</strain>
    </source>
</reference>
<gene>
    <name evidence="7" type="ORF">SAMN04488050_10764</name>
</gene>
<dbReference type="SUPFAM" id="SSF110849">
    <property type="entry name" value="ParB/Sulfiredoxin"/>
    <property type="match status" value="1"/>
</dbReference>
<name>A0A1I6U1H9_9RHOB</name>
<dbReference type="EMBL" id="FOZW01000007">
    <property type="protein sequence ID" value="SFS95323.1"/>
    <property type="molecule type" value="Genomic_DNA"/>
</dbReference>
<dbReference type="Pfam" id="PF17762">
    <property type="entry name" value="HTH_ParB"/>
    <property type="match status" value="1"/>
</dbReference>
<dbReference type="AlphaFoldDB" id="A0A1I6U1H9"/>
<evidence type="ECO:0000313" key="7">
    <source>
        <dbReference type="EMBL" id="SFS95323.1"/>
    </source>
</evidence>
<organism evidence="7 8">
    <name type="scientific">Alloyangia pacifica</name>
    <dbReference type="NCBI Taxonomy" id="311180"/>
    <lineage>
        <taxon>Bacteria</taxon>
        <taxon>Pseudomonadati</taxon>
        <taxon>Pseudomonadota</taxon>
        <taxon>Alphaproteobacteria</taxon>
        <taxon>Rhodobacterales</taxon>
        <taxon>Roseobacteraceae</taxon>
        <taxon>Alloyangia</taxon>
    </lineage>
</organism>
<keyword evidence="8" id="KW-1185">Reference proteome</keyword>
<dbReference type="InterPro" id="IPR057240">
    <property type="entry name" value="ParB_dimer_C"/>
</dbReference>
<dbReference type="Gene3D" id="3.90.1530.30">
    <property type="match status" value="1"/>
</dbReference>
<dbReference type="GO" id="GO:0045881">
    <property type="term" value="P:positive regulation of sporulation resulting in formation of a cellular spore"/>
    <property type="evidence" value="ECO:0007669"/>
    <property type="project" value="TreeGrafter"/>
</dbReference>
<feature type="region of interest" description="Disordered" evidence="5">
    <location>
        <begin position="226"/>
        <end position="252"/>
    </location>
</feature>
<dbReference type="NCBIfam" id="TIGR00180">
    <property type="entry name" value="parB_part"/>
    <property type="match status" value="1"/>
</dbReference>
<dbReference type="InterPro" id="IPR050336">
    <property type="entry name" value="Chromosome_partition/occlusion"/>
</dbReference>
<protein>
    <submittedName>
        <fullName evidence="7">Chromosome partitioning protein, ParB family</fullName>
    </submittedName>
</protein>
<sequence>MAEKREMRRGLGRGLSALMSDVDVRPAVVAEEEAAPRTPDRMIPIEKLFPNKDQPRRTFTPEQLNELSESIRTKGIIQPIIVRPRPGSEGEFEIVAGERRWRAAQMAQLHEVPALVREFDDIEVLEVAIIENIQRADLNAIEEAAGYKQLMNRFGHTQEKIAEALGKSRSHIANLLRLLNLPETVQTMVVEGELTAGHARTLITSENPEELAKEIVRRKLSVRQAEQLAKPQTQKAPKQGLNGFGGGQKDADTRALEGDLSAALGMKVAIQNAPGAESGKLVVSYQSFEELDKLCAILSAAR</sequence>
<proteinExistence type="inferred from homology"/>
<evidence type="ECO:0000256" key="3">
    <source>
        <dbReference type="ARBA" id="ARBA00023125"/>
    </source>
</evidence>
<comment type="similarity">
    <text evidence="1">Belongs to the ParB family.</text>
</comment>
<dbReference type="RefSeq" id="WP_092425671.1">
    <property type="nucleotide sequence ID" value="NZ_FNCL01000007.1"/>
</dbReference>
<keyword evidence="3" id="KW-0238">DNA-binding</keyword>
<dbReference type="STRING" id="311180.SAMN04488050_10764"/>
<evidence type="ECO:0000256" key="4">
    <source>
        <dbReference type="ARBA" id="ARBA00025472"/>
    </source>
</evidence>
<dbReference type="InterPro" id="IPR036086">
    <property type="entry name" value="ParB/Sulfiredoxin_sf"/>
</dbReference>
<dbReference type="GO" id="GO:0007059">
    <property type="term" value="P:chromosome segregation"/>
    <property type="evidence" value="ECO:0007669"/>
    <property type="project" value="UniProtKB-KW"/>
</dbReference>
<dbReference type="SMART" id="SM00470">
    <property type="entry name" value="ParB"/>
    <property type="match status" value="1"/>
</dbReference>
<comment type="function">
    <text evidence="4">Involved in chromosome partition. Localize to both poles of the predivisional cell following completion of DNA replication. Binds to the DNA origin of replication.</text>
</comment>
<dbReference type="Pfam" id="PF02195">
    <property type="entry name" value="ParB_N"/>
    <property type="match status" value="1"/>
</dbReference>
<dbReference type="InterPro" id="IPR004437">
    <property type="entry name" value="ParB/RepB/Spo0J"/>
</dbReference>
<evidence type="ECO:0000313" key="8">
    <source>
        <dbReference type="Proteomes" id="UP000199392"/>
    </source>
</evidence>
<dbReference type="InterPro" id="IPR041468">
    <property type="entry name" value="HTH_ParB/Spo0J"/>
</dbReference>
<dbReference type="Gene3D" id="1.10.10.2830">
    <property type="match status" value="1"/>
</dbReference>
<evidence type="ECO:0000256" key="1">
    <source>
        <dbReference type="ARBA" id="ARBA00006295"/>
    </source>
</evidence>
<evidence type="ECO:0000259" key="6">
    <source>
        <dbReference type="SMART" id="SM00470"/>
    </source>
</evidence>
<dbReference type="Proteomes" id="UP000199392">
    <property type="component" value="Unassembled WGS sequence"/>
</dbReference>
<dbReference type="Pfam" id="PF23552">
    <property type="entry name" value="ParB_C"/>
    <property type="match status" value="1"/>
</dbReference>
<evidence type="ECO:0000256" key="2">
    <source>
        <dbReference type="ARBA" id="ARBA00022829"/>
    </source>
</evidence>
<dbReference type="PANTHER" id="PTHR33375">
    <property type="entry name" value="CHROMOSOME-PARTITIONING PROTEIN PARB-RELATED"/>
    <property type="match status" value="1"/>
</dbReference>
<dbReference type="FunFam" id="3.90.1530.30:FF:000001">
    <property type="entry name" value="Chromosome partitioning protein ParB"/>
    <property type="match status" value="1"/>
</dbReference>